<dbReference type="PRINTS" id="PR00038">
    <property type="entry name" value="HTHLUXR"/>
</dbReference>
<accession>C6WQB7</accession>
<dbReference type="KEGG" id="ami:Amir_2842"/>
<dbReference type="EMBL" id="CP001630">
    <property type="protein sequence ID" value="ACU36771.1"/>
    <property type="molecule type" value="Genomic_DNA"/>
</dbReference>
<feature type="region of interest" description="Disordered" evidence="4">
    <location>
        <begin position="159"/>
        <end position="201"/>
    </location>
</feature>
<keyword evidence="7" id="KW-1185">Reference proteome</keyword>
<dbReference type="Gene3D" id="1.10.10.10">
    <property type="entry name" value="Winged helix-like DNA-binding domain superfamily/Winged helix DNA-binding domain"/>
    <property type="match status" value="1"/>
</dbReference>
<feature type="compositionally biased region" description="Polar residues" evidence="4">
    <location>
        <begin position="162"/>
        <end position="180"/>
    </location>
</feature>
<dbReference type="SUPFAM" id="SSF46894">
    <property type="entry name" value="C-terminal effector domain of the bipartite response regulators"/>
    <property type="match status" value="1"/>
</dbReference>
<dbReference type="InterPro" id="IPR036388">
    <property type="entry name" value="WH-like_DNA-bd_sf"/>
</dbReference>
<organism evidence="6 7">
    <name type="scientific">Actinosynnema mirum (strain ATCC 29888 / DSM 43827 / JCM 3225 / NBRC 14064 / NCIMB 13271 / NRRL B-12336 / IMRU 3971 / 101)</name>
    <dbReference type="NCBI Taxonomy" id="446462"/>
    <lineage>
        <taxon>Bacteria</taxon>
        <taxon>Bacillati</taxon>
        <taxon>Actinomycetota</taxon>
        <taxon>Actinomycetes</taxon>
        <taxon>Pseudonocardiales</taxon>
        <taxon>Pseudonocardiaceae</taxon>
        <taxon>Actinosynnema</taxon>
    </lineage>
</organism>
<evidence type="ECO:0000256" key="4">
    <source>
        <dbReference type="SAM" id="MobiDB-lite"/>
    </source>
</evidence>
<evidence type="ECO:0000256" key="2">
    <source>
        <dbReference type="ARBA" id="ARBA00023125"/>
    </source>
</evidence>
<reference evidence="6 7" key="1">
    <citation type="journal article" date="2009" name="Stand. Genomic Sci.">
        <title>Complete genome sequence of Actinosynnema mirum type strain (101).</title>
        <authorList>
            <person name="Land M."/>
            <person name="Lapidus A."/>
            <person name="Mayilraj S."/>
            <person name="Chen F."/>
            <person name="Copeland A."/>
            <person name="Del Rio T.G."/>
            <person name="Nolan M."/>
            <person name="Lucas S."/>
            <person name="Tice H."/>
            <person name="Cheng J.F."/>
            <person name="Chertkov O."/>
            <person name="Bruce D."/>
            <person name="Goodwin L."/>
            <person name="Pitluck S."/>
            <person name="Rohde M."/>
            <person name="Goker M."/>
            <person name="Pati A."/>
            <person name="Ivanova N."/>
            <person name="Mavromatis K."/>
            <person name="Chen A."/>
            <person name="Palaniappan K."/>
            <person name="Hauser L."/>
            <person name="Chang Y.J."/>
            <person name="Jeffries C.C."/>
            <person name="Brettin T."/>
            <person name="Detter J.C."/>
            <person name="Han C."/>
            <person name="Chain P."/>
            <person name="Tindall B.J."/>
            <person name="Bristow J."/>
            <person name="Eisen J.A."/>
            <person name="Markowitz V."/>
            <person name="Hugenholtz P."/>
            <person name="Kyrpides N.C."/>
            <person name="Klenk H.P."/>
        </authorList>
    </citation>
    <scope>NUCLEOTIDE SEQUENCE [LARGE SCALE GENOMIC DNA]</scope>
    <source>
        <strain evidence="7">ATCC 29888 / DSM 43827 / JCM 3225 / NBRC 14064 / NCIMB 13271 / NRRL B-12336 / IMRU 3971 / 101</strain>
    </source>
</reference>
<keyword evidence="1" id="KW-0805">Transcription regulation</keyword>
<dbReference type="eggNOG" id="COG4585">
    <property type="taxonomic scope" value="Bacteria"/>
</dbReference>
<proteinExistence type="predicted"/>
<keyword evidence="3" id="KW-0804">Transcription</keyword>
<dbReference type="AlphaFoldDB" id="C6WQB7"/>
<gene>
    <name evidence="6" type="ordered locus">Amir_2842</name>
</gene>
<keyword evidence="2" id="KW-0238">DNA-binding</keyword>
<dbReference type="Proteomes" id="UP000002213">
    <property type="component" value="Chromosome"/>
</dbReference>
<evidence type="ECO:0000313" key="6">
    <source>
        <dbReference type="EMBL" id="ACU36771.1"/>
    </source>
</evidence>
<dbReference type="InterPro" id="IPR016032">
    <property type="entry name" value="Sig_transdc_resp-reg_C-effctor"/>
</dbReference>
<dbReference type="HOGENOM" id="CLU_651989_0_0_11"/>
<dbReference type="SMART" id="SM00421">
    <property type="entry name" value="HTH_LUXR"/>
    <property type="match status" value="1"/>
</dbReference>
<evidence type="ECO:0000256" key="3">
    <source>
        <dbReference type="ARBA" id="ARBA00023163"/>
    </source>
</evidence>
<dbReference type="STRING" id="446462.Amir_2842"/>
<evidence type="ECO:0000256" key="1">
    <source>
        <dbReference type="ARBA" id="ARBA00023015"/>
    </source>
</evidence>
<dbReference type="Gene3D" id="3.30.565.10">
    <property type="entry name" value="Histidine kinase-like ATPase, C-terminal domain"/>
    <property type="match status" value="1"/>
</dbReference>
<evidence type="ECO:0000313" key="7">
    <source>
        <dbReference type="Proteomes" id="UP000002213"/>
    </source>
</evidence>
<dbReference type="RefSeq" id="WP_015801660.1">
    <property type="nucleotide sequence ID" value="NC_013093.1"/>
</dbReference>
<dbReference type="PANTHER" id="PTHR44688:SF16">
    <property type="entry name" value="DNA-BINDING TRANSCRIPTIONAL ACTIVATOR DEVR_DOSR"/>
    <property type="match status" value="1"/>
</dbReference>
<protein>
    <submittedName>
        <fullName evidence="6">Transcriptional regulator, LuxR family</fullName>
    </submittedName>
</protein>
<dbReference type="CDD" id="cd06170">
    <property type="entry name" value="LuxR_C_like"/>
    <property type="match status" value="1"/>
</dbReference>
<dbReference type="PANTHER" id="PTHR44688">
    <property type="entry name" value="DNA-BINDING TRANSCRIPTIONAL ACTIVATOR DEVR_DOSR"/>
    <property type="match status" value="1"/>
</dbReference>
<name>C6WQB7_ACTMD</name>
<dbReference type="InterPro" id="IPR000792">
    <property type="entry name" value="Tscrpt_reg_LuxR_C"/>
</dbReference>
<feature type="domain" description="HTH luxR-type" evidence="5">
    <location>
        <begin position="404"/>
        <end position="469"/>
    </location>
</feature>
<sequence>MEPVELFFRAVDLLDAPEGRHLEACSTAIAGLVPHRALVELSASLPPIRVVGDPETKAAFTPVVLADLLESASAEPLWRGGTTAGGRPYRVSVLRAEPKRGTASVLVLVHDPEVVLDENEELAALQVVSALWRLLATHRAATRRAGRAAPMPMPTEIPNALGTPNASGTPNTLGTRNALGTPNALGTRDVLGTPNAPGASDDEPYSAKLAAAAGAQVAAELVQRQSALVKAMLVALRSSRYDDRQARSEATGLAMGALLDLRAEEQVRRGLSGEPVGEAFAALVKDLEPVVRRAGVRLEVDEPGDGGDVPLELAGLAAAVSTEVVLLALDRDAVTSLRVGWQVGEELVLRVRDNATSGFDPAGVRALATRIAPVGGTISVEVDHRLGATATLVLPLRRALAAPEEVPDFGLSARELDVLSRVARGLRNREIAREIQLSPATIKFHLVRIFEKLGVGTRGEAAAVAVEFGLVGKAARGQASAMASISTNQSGS</sequence>
<dbReference type="Pfam" id="PF00196">
    <property type="entry name" value="GerE"/>
    <property type="match status" value="1"/>
</dbReference>
<dbReference type="eggNOG" id="COG2197">
    <property type="taxonomic scope" value="Bacteria"/>
</dbReference>
<dbReference type="OrthoDB" id="3171430at2"/>
<dbReference type="PROSITE" id="PS00622">
    <property type="entry name" value="HTH_LUXR_1"/>
    <property type="match status" value="1"/>
</dbReference>
<dbReference type="GO" id="GO:0003677">
    <property type="term" value="F:DNA binding"/>
    <property type="evidence" value="ECO:0007669"/>
    <property type="project" value="UniProtKB-KW"/>
</dbReference>
<dbReference type="GO" id="GO:0006355">
    <property type="term" value="P:regulation of DNA-templated transcription"/>
    <property type="evidence" value="ECO:0007669"/>
    <property type="project" value="InterPro"/>
</dbReference>
<dbReference type="PROSITE" id="PS50043">
    <property type="entry name" value="HTH_LUXR_2"/>
    <property type="match status" value="1"/>
</dbReference>
<dbReference type="InterPro" id="IPR036890">
    <property type="entry name" value="HATPase_C_sf"/>
</dbReference>
<evidence type="ECO:0000259" key="5">
    <source>
        <dbReference type="PROSITE" id="PS50043"/>
    </source>
</evidence>